<gene>
    <name evidence="5" type="ORF">BO70DRAFT_431325</name>
</gene>
<reference evidence="5 6" key="1">
    <citation type="submission" date="2016-12" db="EMBL/GenBank/DDBJ databases">
        <title>The genomes of Aspergillus section Nigri reveals drivers in fungal speciation.</title>
        <authorList>
            <consortium name="DOE Joint Genome Institute"/>
            <person name="Vesth T.C."/>
            <person name="Nybo J."/>
            <person name="Theobald S."/>
            <person name="Brandl J."/>
            <person name="Frisvad J.C."/>
            <person name="Nielsen K.F."/>
            <person name="Lyhne E.K."/>
            <person name="Kogle M.E."/>
            <person name="Kuo A."/>
            <person name="Riley R."/>
            <person name="Clum A."/>
            <person name="Nolan M."/>
            <person name="Lipzen A."/>
            <person name="Salamov A."/>
            <person name="Henrissat B."/>
            <person name="Wiebenga A."/>
            <person name="De Vries R.P."/>
            <person name="Grigoriev I.V."/>
            <person name="Mortensen U.H."/>
            <person name="Andersen M.R."/>
            <person name="Baker S.E."/>
        </authorList>
    </citation>
    <scope>NUCLEOTIDE SEQUENCE [LARGE SCALE GENOMIC DNA]</scope>
    <source>
        <strain evidence="5 6">CBS 117.55</strain>
    </source>
</reference>
<dbReference type="InterPro" id="IPR027417">
    <property type="entry name" value="P-loop_NTPase"/>
</dbReference>
<accession>A0A317VKP9</accession>
<evidence type="ECO:0000259" key="4">
    <source>
        <dbReference type="Pfam" id="PF00176"/>
    </source>
</evidence>
<dbReference type="RefSeq" id="XP_025397112.1">
    <property type="nucleotide sequence ID" value="XM_025548232.1"/>
</dbReference>
<dbReference type="SUPFAM" id="SSF52540">
    <property type="entry name" value="P-loop containing nucleoside triphosphate hydrolases"/>
    <property type="match status" value="1"/>
</dbReference>
<sequence>MEKATSIKMAETPETPEETVIHWSRGNKHSLEPSSASNNTAEVTAAQELAKKGKRGLLELLKLNSEDDWREWLVSDLVKPYWLELWDYLAKNPTAKQKRGAGLARIQELIIKGEARGVAKYSRRHVEKTGWDLNEHLAYFVHNVRSENTHRRGGVFFQKNLPENIMDTAIWTLKNILIQMHSPSQINKPSGGKAIFGETLPEYKSIKVHNTRAQQAAKAGADSAAKSKADPKEVQEPESDGESSLSSLADTTEDEFPGPLGAQQPRTQVWEHEPLSDRQRLILKRQSETFDLKDPFWAYARIEAALQLSGPQTIAQAEEMVATAESAESVETDDVSDTTPRKPKRVKKAVDMRKMLDNRVFESSAYQTAENLQWSFDTSTDANDLLIQPTLEDYERISMHEKWLDAQEYQFDNHEEACRNLGIVDKANPRIKGMQRGQELKFWQPVCINRVAEIMRLDLLRGAIIADVVGVAEQDKTEPPEGRPVIIIVPPHLIDQWMDEIMSITEEFQVLLYYGDARRQIFKGGLESARTIVVTSYQTWEARHGPQAVKAWCGSKKKPYNPANPHMPQTSLAI</sequence>
<dbReference type="GeneID" id="37070469"/>
<evidence type="ECO:0000256" key="3">
    <source>
        <dbReference type="SAM" id="MobiDB-lite"/>
    </source>
</evidence>
<dbReference type="InterPro" id="IPR038718">
    <property type="entry name" value="SNF2-like_sf"/>
</dbReference>
<dbReference type="InterPro" id="IPR000330">
    <property type="entry name" value="SNF2_N"/>
</dbReference>
<protein>
    <recommendedName>
        <fullName evidence="4">SNF2 N-terminal domain-containing protein</fullName>
    </recommendedName>
</protein>
<feature type="compositionally biased region" description="Basic and acidic residues" evidence="3">
    <location>
        <begin position="225"/>
        <end position="235"/>
    </location>
</feature>
<dbReference type="STRING" id="1448321.A0A317VKP9"/>
<dbReference type="VEuPathDB" id="FungiDB:BO70DRAFT_431325"/>
<feature type="compositionally biased region" description="Low complexity" evidence="3">
    <location>
        <begin position="213"/>
        <end position="224"/>
    </location>
</feature>
<dbReference type="Pfam" id="PF00176">
    <property type="entry name" value="SNF2-rel_dom"/>
    <property type="match status" value="1"/>
</dbReference>
<keyword evidence="2" id="KW-0067">ATP-binding</keyword>
<feature type="region of interest" description="Disordered" evidence="3">
    <location>
        <begin position="211"/>
        <end position="273"/>
    </location>
</feature>
<feature type="domain" description="SNF2 N-terminal" evidence="4">
    <location>
        <begin position="388"/>
        <end position="541"/>
    </location>
</feature>
<evidence type="ECO:0000313" key="6">
    <source>
        <dbReference type="Proteomes" id="UP000247233"/>
    </source>
</evidence>
<comment type="caution">
    <text evidence="5">The sequence shown here is derived from an EMBL/GenBank/DDBJ whole genome shotgun (WGS) entry which is preliminary data.</text>
</comment>
<dbReference type="Proteomes" id="UP000247233">
    <property type="component" value="Unassembled WGS sequence"/>
</dbReference>
<evidence type="ECO:0000313" key="5">
    <source>
        <dbReference type="EMBL" id="PWY74465.1"/>
    </source>
</evidence>
<dbReference type="AlphaFoldDB" id="A0A317VKP9"/>
<name>A0A317VKP9_9EURO</name>
<dbReference type="GO" id="GO:0005524">
    <property type="term" value="F:ATP binding"/>
    <property type="evidence" value="ECO:0007669"/>
    <property type="project" value="InterPro"/>
</dbReference>
<proteinExistence type="predicted"/>
<organism evidence="5 6">
    <name type="scientific">Aspergillus heteromorphus CBS 117.55</name>
    <dbReference type="NCBI Taxonomy" id="1448321"/>
    <lineage>
        <taxon>Eukaryota</taxon>
        <taxon>Fungi</taxon>
        <taxon>Dikarya</taxon>
        <taxon>Ascomycota</taxon>
        <taxon>Pezizomycotina</taxon>
        <taxon>Eurotiomycetes</taxon>
        <taxon>Eurotiomycetidae</taxon>
        <taxon>Eurotiales</taxon>
        <taxon>Aspergillaceae</taxon>
        <taxon>Aspergillus</taxon>
        <taxon>Aspergillus subgen. Circumdati</taxon>
    </lineage>
</organism>
<dbReference type="OrthoDB" id="4500730at2759"/>
<dbReference type="EMBL" id="MSFL01000023">
    <property type="protein sequence ID" value="PWY74465.1"/>
    <property type="molecule type" value="Genomic_DNA"/>
</dbReference>
<keyword evidence="1" id="KW-0547">Nucleotide-binding</keyword>
<evidence type="ECO:0000256" key="1">
    <source>
        <dbReference type="ARBA" id="ARBA00022741"/>
    </source>
</evidence>
<keyword evidence="6" id="KW-1185">Reference proteome</keyword>
<dbReference type="Gene3D" id="3.40.50.10810">
    <property type="entry name" value="Tandem AAA-ATPase domain"/>
    <property type="match status" value="1"/>
</dbReference>
<evidence type="ECO:0000256" key="2">
    <source>
        <dbReference type="ARBA" id="ARBA00022840"/>
    </source>
</evidence>